<dbReference type="AlphaFoldDB" id="A0A2A9DRE0"/>
<proteinExistence type="predicted"/>
<accession>A0A2A9DRE0</accession>
<dbReference type="InterPro" id="IPR050188">
    <property type="entry name" value="RluA_PseudoU_synthase"/>
</dbReference>
<organism evidence="5 6">
    <name type="scientific">Paramicrobacterium agarici</name>
    <dbReference type="NCBI Taxonomy" id="630514"/>
    <lineage>
        <taxon>Bacteria</taxon>
        <taxon>Bacillati</taxon>
        <taxon>Actinomycetota</taxon>
        <taxon>Actinomycetes</taxon>
        <taxon>Micrococcales</taxon>
        <taxon>Microbacteriaceae</taxon>
        <taxon>Paramicrobacterium</taxon>
    </lineage>
</organism>
<protein>
    <recommendedName>
        <fullName evidence="2">RNA pseudouridylate synthase</fullName>
    </recommendedName>
    <alternativeName>
        <fullName evidence="3">RNA-uridine isomerase</fullName>
    </alternativeName>
</protein>
<reference evidence="5 6" key="1">
    <citation type="submission" date="2017-10" db="EMBL/GenBank/DDBJ databases">
        <title>Sequencing the genomes of 1000 actinobacteria strains.</title>
        <authorList>
            <person name="Klenk H.-P."/>
        </authorList>
    </citation>
    <scope>NUCLEOTIDE SEQUENCE [LARGE SCALE GENOMIC DNA]</scope>
    <source>
        <strain evidence="5 6">DSM 21798</strain>
    </source>
</reference>
<dbReference type="InterPro" id="IPR006145">
    <property type="entry name" value="PsdUridine_synth_RsuA/RluA"/>
</dbReference>
<feature type="domain" description="Pseudouridine synthase RsuA/RluA-like" evidence="4">
    <location>
        <begin position="98"/>
        <end position="245"/>
    </location>
</feature>
<dbReference type="PROSITE" id="PS01129">
    <property type="entry name" value="PSI_RLU"/>
    <property type="match status" value="1"/>
</dbReference>
<dbReference type="EMBL" id="PDJE01000001">
    <property type="protein sequence ID" value="PFG29347.1"/>
    <property type="molecule type" value="Genomic_DNA"/>
</dbReference>
<name>A0A2A9DRE0_9MICO</name>
<evidence type="ECO:0000313" key="6">
    <source>
        <dbReference type="Proteomes" id="UP000221369"/>
    </source>
</evidence>
<dbReference type="Pfam" id="PF00849">
    <property type="entry name" value="PseudoU_synth_2"/>
    <property type="match status" value="1"/>
</dbReference>
<comment type="caution">
    <text evidence="5">The sequence shown here is derived from an EMBL/GenBank/DDBJ whole genome shotgun (WGS) entry which is preliminary data.</text>
</comment>
<dbReference type="PANTHER" id="PTHR21600">
    <property type="entry name" value="MITOCHONDRIAL RNA PSEUDOURIDINE SYNTHASE"/>
    <property type="match status" value="1"/>
</dbReference>
<dbReference type="PANTHER" id="PTHR21600:SF84">
    <property type="entry name" value="PSEUDOURIDINE SYNTHASE RSUA_RLUA-LIKE DOMAIN-CONTAINING PROTEIN"/>
    <property type="match status" value="1"/>
</dbReference>
<evidence type="ECO:0000313" key="5">
    <source>
        <dbReference type="EMBL" id="PFG29347.1"/>
    </source>
</evidence>
<dbReference type="Proteomes" id="UP000221369">
    <property type="component" value="Unassembled WGS sequence"/>
</dbReference>
<evidence type="ECO:0000256" key="3">
    <source>
        <dbReference type="ARBA" id="ARBA00033164"/>
    </source>
</evidence>
<sequence>MPISPLPQRHGLDAAWVRTPRERRWKTLRQFLIERLPKLEAARIDDMLANGEFAGDDGRPFAADAPYRPHTFVWFHRDLREEVEVPFDIDVLHRDDRIVVIDKPHFLSTIPRGRHVTQSVVVKARRLLDLPQLVPAHRLDRVTAGVLLLTAAREWRGAYQTMFDRREVEKEYEAIANAPGDRELPATVRSHIVKIHGEVRAYEVTDREPNAETRIELIEQASGLARYRATPHTGKTHQIRLHMNALGLPIVNDPFYPEVVDTSIDDFSSPLQLLAKTLRFTDPVDGTIREFTSRRELAAWSSLTP</sequence>
<evidence type="ECO:0000256" key="1">
    <source>
        <dbReference type="ARBA" id="ARBA00000073"/>
    </source>
</evidence>
<dbReference type="GO" id="GO:0009982">
    <property type="term" value="F:pseudouridine synthase activity"/>
    <property type="evidence" value="ECO:0007669"/>
    <property type="project" value="InterPro"/>
</dbReference>
<dbReference type="GO" id="GO:0140098">
    <property type="term" value="F:catalytic activity, acting on RNA"/>
    <property type="evidence" value="ECO:0007669"/>
    <property type="project" value="UniProtKB-ARBA"/>
</dbReference>
<keyword evidence="6" id="KW-1185">Reference proteome</keyword>
<gene>
    <name evidence="5" type="ORF">ATJ78_0252</name>
</gene>
<dbReference type="InterPro" id="IPR020103">
    <property type="entry name" value="PsdUridine_synth_cat_dom_sf"/>
</dbReference>
<dbReference type="GO" id="GO:0003723">
    <property type="term" value="F:RNA binding"/>
    <property type="evidence" value="ECO:0007669"/>
    <property type="project" value="InterPro"/>
</dbReference>
<comment type="catalytic activity">
    <reaction evidence="1">
        <text>a uridine in RNA = a pseudouridine in RNA</text>
        <dbReference type="Rhea" id="RHEA:48348"/>
        <dbReference type="Rhea" id="RHEA-COMP:12068"/>
        <dbReference type="Rhea" id="RHEA-COMP:12069"/>
        <dbReference type="ChEBI" id="CHEBI:65314"/>
        <dbReference type="ChEBI" id="CHEBI:65315"/>
    </reaction>
</comment>
<dbReference type="GO" id="GO:0000455">
    <property type="term" value="P:enzyme-directed rRNA pseudouridine synthesis"/>
    <property type="evidence" value="ECO:0007669"/>
    <property type="project" value="TreeGrafter"/>
</dbReference>
<dbReference type="SUPFAM" id="SSF55120">
    <property type="entry name" value="Pseudouridine synthase"/>
    <property type="match status" value="1"/>
</dbReference>
<evidence type="ECO:0000256" key="2">
    <source>
        <dbReference type="ARBA" id="ARBA00031870"/>
    </source>
</evidence>
<dbReference type="Gene3D" id="3.30.2350.10">
    <property type="entry name" value="Pseudouridine synthase"/>
    <property type="match status" value="1"/>
</dbReference>
<dbReference type="InterPro" id="IPR006224">
    <property type="entry name" value="PsdUridine_synth_RluA-like_CS"/>
</dbReference>
<evidence type="ECO:0000259" key="4">
    <source>
        <dbReference type="Pfam" id="PF00849"/>
    </source>
</evidence>
<dbReference type="RefSeq" id="WP_098405938.1">
    <property type="nucleotide sequence ID" value="NZ_PDJE01000001.1"/>
</dbReference>